<sequence>MIVKNDYNECLTNLACSIRKYFGLDYKHHTLSYINNLLDEYKPKNVVTILCDGMGSNILERTLNEQSFFIRNRLKSITTVFPATTVAATTSMMTGLNPVESGMLGWDMYFKDIDKTITTFFGIEKGDLYRIPLKEAIDFTNKHMKRKTIMDEINEKGIDKGYTLFPFGPRHYSNLDDMLRIIEKRCKEKGKKYIYAYDTEPDSTMHKTGCDSKKSKRLIIERNNKIEQLCERLDDTIVFVVADHGHKNVVNIDLKKYPDVVDCLMRNTSLEPRAVNFFIKDHKKEEFEKLFAKYFSKDFDLHTKDEVISSQLFGDGEENEIFRDSLGDYLAIAKTDKTLLYIGSEVLKSQHAGHTDDEIYVPLIVINKCK</sequence>
<evidence type="ECO:0000313" key="2">
    <source>
        <dbReference type="Proteomes" id="UP001060112"/>
    </source>
</evidence>
<keyword evidence="2" id="KW-1185">Reference proteome</keyword>
<proteinExistence type="predicted"/>
<accession>A0ABY5I5E5</accession>
<organism evidence="1 2">
    <name type="scientific">Allocoprobacillus halotolerans</name>
    <dbReference type="NCBI Taxonomy" id="2944914"/>
    <lineage>
        <taxon>Bacteria</taxon>
        <taxon>Bacillati</taxon>
        <taxon>Bacillota</taxon>
        <taxon>Erysipelotrichia</taxon>
        <taxon>Erysipelotrichales</taxon>
        <taxon>Erysipelotrichaceae</taxon>
        <taxon>Allocoprobacillus</taxon>
    </lineage>
</organism>
<dbReference type="Gene3D" id="3.40.720.10">
    <property type="entry name" value="Alkaline Phosphatase, subunit A"/>
    <property type="match status" value="1"/>
</dbReference>
<dbReference type="SUPFAM" id="SSF53649">
    <property type="entry name" value="Alkaline phosphatase-like"/>
    <property type="match status" value="1"/>
</dbReference>
<evidence type="ECO:0000313" key="1">
    <source>
        <dbReference type="EMBL" id="UTY40583.1"/>
    </source>
</evidence>
<dbReference type="Pfam" id="PF01663">
    <property type="entry name" value="Phosphodiest"/>
    <property type="match status" value="1"/>
</dbReference>
<reference evidence="1" key="1">
    <citation type="submission" date="2022-07" db="EMBL/GenBank/DDBJ databases">
        <title>Faecal culturing of patients with breast cancer.</title>
        <authorList>
            <person name="Teng N.M.Y."/>
            <person name="Kiu R."/>
            <person name="Evans R."/>
            <person name="Baker D.J."/>
            <person name="Zenner C."/>
            <person name="Robinson S.D."/>
            <person name="Hall L.J."/>
        </authorList>
    </citation>
    <scope>NUCLEOTIDE SEQUENCE</scope>
    <source>
        <strain evidence="1">LH1062</strain>
    </source>
</reference>
<name>A0ABY5I5E5_9FIRM</name>
<dbReference type="PANTHER" id="PTHR10151">
    <property type="entry name" value="ECTONUCLEOTIDE PYROPHOSPHATASE/PHOSPHODIESTERASE"/>
    <property type="match status" value="1"/>
</dbReference>
<protein>
    <submittedName>
        <fullName evidence="1">Alkaline phosphatase family protein</fullName>
    </submittedName>
</protein>
<dbReference type="RefSeq" id="WP_290142005.1">
    <property type="nucleotide sequence ID" value="NZ_CP101620.1"/>
</dbReference>
<dbReference type="InterPro" id="IPR017850">
    <property type="entry name" value="Alkaline_phosphatase_core_sf"/>
</dbReference>
<dbReference type="Proteomes" id="UP001060112">
    <property type="component" value="Chromosome"/>
</dbReference>
<dbReference type="InterPro" id="IPR002591">
    <property type="entry name" value="Phosphodiest/P_Trfase"/>
</dbReference>
<dbReference type="PANTHER" id="PTHR10151:SF120">
    <property type="entry name" value="BIS(5'-ADENOSYL)-TRIPHOSPHATASE"/>
    <property type="match status" value="1"/>
</dbReference>
<gene>
    <name evidence="1" type="ORF">NMU03_07370</name>
</gene>
<dbReference type="EMBL" id="CP101620">
    <property type="protein sequence ID" value="UTY40583.1"/>
    <property type="molecule type" value="Genomic_DNA"/>
</dbReference>